<dbReference type="AlphaFoldDB" id="A0ABD1N1U2"/>
<gene>
    <name evidence="1" type="ORF">Fmac_010004</name>
</gene>
<keyword evidence="2" id="KW-1185">Reference proteome</keyword>
<evidence type="ECO:0000313" key="1">
    <source>
        <dbReference type="EMBL" id="KAL2342064.1"/>
    </source>
</evidence>
<proteinExistence type="predicted"/>
<dbReference type="Proteomes" id="UP001603857">
    <property type="component" value="Unassembled WGS sequence"/>
</dbReference>
<evidence type="ECO:0000313" key="2">
    <source>
        <dbReference type="Proteomes" id="UP001603857"/>
    </source>
</evidence>
<dbReference type="EMBL" id="JBGMDY010000003">
    <property type="protein sequence ID" value="KAL2342064.1"/>
    <property type="molecule type" value="Genomic_DNA"/>
</dbReference>
<organism evidence="1 2">
    <name type="scientific">Flemingia macrophylla</name>
    <dbReference type="NCBI Taxonomy" id="520843"/>
    <lineage>
        <taxon>Eukaryota</taxon>
        <taxon>Viridiplantae</taxon>
        <taxon>Streptophyta</taxon>
        <taxon>Embryophyta</taxon>
        <taxon>Tracheophyta</taxon>
        <taxon>Spermatophyta</taxon>
        <taxon>Magnoliopsida</taxon>
        <taxon>eudicotyledons</taxon>
        <taxon>Gunneridae</taxon>
        <taxon>Pentapetalae</taxon>
        <taxon>rosids</taxon>
        <taxon>fabids</taxon>
        <taxon>Fabales</taxon>
        <taxon>Fabaceae</taxon>
        <taxon>Papilionoideae</taxon>
        <taxon>50 kb inversion clade</taxon>
        <taxon>NPAAA clade</taxon>
        <taxon>indigoferoid/millettioid clade</taxon>
        <taxon>Phaseoleae</taxon>
        <taxon>Flemingia</taxon>
    </lineage>
</organism>
<comment type="caution">
    <text evidence="1">The sequence shown here is derived from an EMBL/GenBank/DDBJ whole genome shotgun (WGS) entry which is preliminary data.</text>
</comment>
<protein>
    <submittedName>
        <fullName evidence="1">Uncharacterized protein</fullName>
    </submittedName>
</protein>
<name>A0ABD1N1U2_9FABA</name>
<reference evidence="1 2" key="1">
    <citation type="submission" date="2024-08" db="EMBL/GenBank/DDBJ databases">
        <title>Insights into the chromosomal genome structure of Flemingia macrophylla.</title>
        <authorList>
            <person name="Ding Y."/>
            <person name="Zhao Y."/>
            <person name="Bi W."/>
            <person name="Wu M."/>
            <person name="Zhao G."/>
            <person name="Gong Y."/>
            <person name="Li W."/>
            <person name="Zhang P."/>
        </authorList>
    </citation>
    <scope>NUCLEOTIDE SEQUENCE [LARGE SCALE GENOMIC DNA]</scope>
    <source>
        <strain evidence="1">DYQJB</strain>
        <tissue evidence="1">Leaf</tissue>
    </source>
</reference>
<accession>A0ABD1N1U2</accession>
<sequence length="64" mass="7401">MKDLVENGKGKRDLLANNKEFIYFNKKKEKGRVSLFLRSSLLLMLFFSQTLEESSQRDSGGTQE</sequence>